<organism evidence="2 3">
    <name type="scientific">Pusillimonas minor</name>
    <dbReference type="NCBI Taxonomy" id="2697024"/>
    <lineage>
        <taxon>Bacteria</taxon>
        <taxon>Pseudomonadati</taxon>
        <taxon>Pseudomonadota</taxon>
        <taxon>Betaproteobacteria</taxon>
        <taxon>Burkholderiales</taxon>
        <taxon>Alcaligenaceae</taxon>
        <taxon>Pusillimonas</taxon>
    </lineage>
</organism>
<dbReference type="RefSeq" id="WP_185778298.1">
    <property type="nucleotide sequence ID" value="NZ_JACJUU010000001.1"/>
</dbReference>
<evidence type="ECO:0000313" key="2">
    <source>
        <dbReference type="EMBL" id="MBC2768451.1"/>
    </source>
</evidence>
<keyword evidence="3" id="KW-1185">Reference proteome</keyword>
<evidence type="ECO:0000256" key="1">
    <source>
        <dbReference type="SAM" id="SignalP"/>
    </source>
</evidence>
<keyword evidence="1" id="KW-0732">Signal</keyword>
<dbReference type="EMBL" id="JACJUU010000001">
    <property type="protein sequence ID" value="MBC2768451.1"/>
    <property type="molecule type" value="Genomic_DNA"/>
</dbReference>
<feature type="chain" id="PRO_5033067429" evidence="1">
    <location>
        <begin position="26"/>
        <end position="399"/>
    </location>
</feature>
<reference evidence="2 3" key="1">
    <citation type="submission" date="2020-08" db="EMBL/GenBank/DDBJ databases">
        <title>Paraeoetvoesia sp. YC-7-48 draft genome sequence.</title>
        <authorList>
            <person name="Yao L."/>
        </authorList>
    </citation>
    <scope>NUCLEOTIDE SEQUENCE [LARGE SCALE GENOMIC DNA]</scope>
    <source>
        <strain evidence="3">YC-7-48</strain>
    </source>
</reference>
<feature type="signal peptide" evidence="1">
    <location>
        <begin position="1"/>
        <end position="25"/>
    </location>
</feature>
<evidence type="ECO:0000313" key="3">
    <source>
        <dbReference type="Proteomes" id="UP000545386"/>
    </source>
</evidence>
<proteinExistence type="predicted"/>
<dbReference type="Proteomes" id="UP000545386">
    <property type="component" value="Unassembled WGS sequence"/>
</dbReference>
<name>A0A842HMF4_9BURK</name>
<comment type="caution">
    <text evidence="2">The sequence shown here is derived from an EMBL/GenBank/DDBJ whole genome shotgun (WGS) entry which is preliminary data.</text>
</comment>
<gene>
    <name evidence="2" type="ORF">GTU67_00810</name>
</gene>
<protein>
    <submittedName>
        <fullName evidence="2">Uncharacterized protein</fullName>
    </submittedName>
</protein>
<accession>A0A842HMF4</accession>
<sequence>MQPKIAALVRVVSTLVVAFTLPVVAQTGDFHAPSLYFSYQNQATADAAWTPTDQRGACVSGSGNDKPATPSHAVRIVALSGAHRIINCNQENIVASKAHIAAAIEAFNADEIASAKAARSAMDGGIPNFSTDAMLMNLLKYAPDPFNEQAWLATTREEITRAQYANTYGATVGKKIVANWVFPPESLRDRNPDIAAQELLPRFKAEALARAKEARATFVMRSVVGNVKYDLASGVLLFGNGKTADSLIVFKPPMNIKFNGKPVYAVNGPNDGISKHTDDTPLTIVGFRSIVAAGRHPGLVTDRTLLARAIRVPQEQAEKLLNKTNLLVVNVVMTVIGAERLKNQNGLALSASNGVLFARVDKMFVTDMTGMPLTTYAIDTLPVADAATVKPQKKNTRSN</sequence>
<dbReference type="AlphaFoldDB" id="A0A842HMF4"/>